<evidence type="ECO:0000256" key="1">
    <source>
        <dbReference type="SAM" id="MobiDB-lite"/>
    </source>
</evidence>
<reference evidence="2 3" key="1">
    <citation type="submission" date="2016-07" db="EMBL/GenBank/DDBJ databases">
        <authorList>
            <consortium name="Pathogen Informatics"/>
        </authorList>
    </citation>
    <scope>NUCLEOTIDE SEQUENCE [LARGE SCALE GENOMIC DNA]</scope>
</reference>
<dbReference type="Proteomes" id="UP000196402">
    <property type="component" value="Unassembled WGS sequence"/>
</dbReference>
<dbReference type="VEuPathDB" id="PlasmoDB:PVX_069190"/>
<dbReference type="VEuPathDB" id="PlasmoDB:PVW1_000007700"/>
<dbReference type="Pfam" id="PF05795">
    <property type="entry name" value="Plasmodium_Vir"/>
    <property type="match status" value="1"/>
</dbReference>
<gene>
    <name evidence="2" type="ORF">PVT01_000097400</name>
</gene>
<dbReference type="InterPro" id="IPR008780">
    <property type="entry name" value="Plasmodium_Vir"/>
</dbReference>
<evidence type="ECO:0000313" key="2">
    <source>
        <dbReference type="EMBL" id="SCA83739.1"/>
    </source>
</evidence>
<name>A0A1G4EDL8_PLAVI</name>
<dbReference type="EMBL" id="FLYH01000326">
    <property type="protein sequence ID" value="SCA83739.1"/>
    <property type="molecule type" value="Genomic_DNA"/>
</dbReference>
<proteinExistence type="predicted"/>
<accession>A0A1G4EDL8</accession>
<feature type="region of interest" description="Disordered" evidence="1">
    <location>
        <begin position="240"/>
        <end position="267"/>
    </location>
</feature>
<protein>
    <submittedName>
        <fullName evidence="2">Vir protein, putative</fullName>
    </submittedName>
</protein>
<dbReference type="AlphaFoldDB" id="A0A1G4EDL8"/>
<dbReference type="VEuPathDB" id="PlasmoDB:PVPAM_110066000"/>
<sequence>MAEILNKDYLKLLRSKFIYYNKFNIANDFYCSSAFPYDHIKNKIKQYVNDEQISKELVNGICSFYIPYDEEFCNNLCDYFYYWIGDKIYNLVKNDEDFTATINTIYTELTTHVKELKCKCSSKHITKKYFKNVKIAYEYYNDYRTLEEHLKDNNKMCDADYHNYLNNAVKTYNSVFNGCAEDIQPEYCDQLRRFISDFFEHTLTHLECNLTNVNSEVQHTHSSSSKEFYVLGVPHAITSHTDRPEITEHASPPTDIHVPEDTESTSAPTDKYMSKIITNVSFPIGAASTILLLYKFTPVGSFFRRNLGKNKVMDHTMNSSMIGAIGGDIYNNDQSYSGRHRYNLSYSPE</sequence>
<evidence type="ECO:0000313" key="3">
    <source>
        <dbReference type="Proteomes" id="UP000196402"/>
    </source>
</evidence>
<organism evidence="2 3">
    <name type="scientific">Plasmodium vivax</name>
    <name type="common">malaria parasite P. vivax</name>
    <dbReference type="NCBI Taxonomy" id="5855"/>
    <lineage>
        <taxon>Eukaryota</taxon>
        <taxon>Sar</taxon>
        <taxon>Alveolata</taxon>
        <taxon>Apicomplexa</taxon>
        <taxon>Aconoidasida</taxon>
        <taxon>Haemosporida</taxon>
        <taxon>Plasmodiidae</taxon>
        <taxon>Plasmodium</taxon>
        <taxon>Plasmodium (Plasmodium)</taxon>
    </lineage>
</organism>